<dbReference type="InterPro" id="IPR012863">
    <property type="entry name" value="DUF1636"/>
</dbReference>
<sequence length="132" mass="14757">MKDQADTPLPPTELLICVKCRRGRATVADDDRWPGQILFDALTALPVPEEIRLTPVACLQNCDHGCTVALRGGDRWTYVFANLDEVADPAMLLDGAARYHATENGLIPWRERPEHFKRNCVARIPPLEVPNV</sequence>
<dbReference type="Proteomes" id="UP000245911">
    <property type="component" value="Unassembled WGS sequence"/>
</dbReference>
<comment type="caution">
    <text evidence="1">The sequence shown here is derived from an EMBL/GenBank/DDBJ whole genome shotgun (WGS) entry which is preliminary data.</text>
</comment>
<protein>
    <submittedName>
        <fullName evidence="1">Metal-binding protein</fullName>
    </submittedName>
</protein>
<dbReference type="AlphaFoldDB" id="A0A2T8HRC3"/>
<keyword evidence="2" id="KW-1185">Reference proteome</keyword>
<dbReference type="Pfam" id="PF07845">
    <property type="entry name" value="DUF1636"/>
    <property type="match status" value="1"/>
</dbReference>
<reference evidence="1 2" key="1">
    <citation type="submission" date="2018-04" db="EMBL/GenBank/DDBJ databases">
        <title>Pararhodobacter oceanense sp. nov., isolated from marine intertidal sediment.</title>
        <authorList>
            <person name="Wang X.-L."/>
            <person name="Du Z.-J."/>
        </authorList>
    </citation>
    <scope>NUCLEOTIDE SEQUENCE [LARGE SCALE GENOMIC DNA]</scope>
    <source>
        <strain evidence="1 2">AM505</strain>
    </source>
</reference>
<dbReference type="OrthoDB" id="424426at2"/>
<gene>
    <name evidence="1" type="ORF">DDE20_14665</name>
</gene>
<dbReference type="EMBL" id="QDKM01000007">
    <property type="protein sequence ID" value="PVH27999.1"/>
    <property type="molecule type" value="Genomic_DNA"/>
</dbReference>
<organism evidence="1 2">
    <name type="scientific">Pararhodobacter oceanensis</name>
    <dbReference type="NCBI Taxonomy" id="2172121"/>
    <lineage>
        <taxon>Bacteria</taxon>
        <taxon>Pseudomonadati</taxon>
        <taxon>Pseudomonadota</taxon>
        <taxon>Alphaproteobacteria</taxon>
        <taxon>Rhodobacterales</taxon>
        <taxon>Paracoccaceae</taxon>
        <taxon>Pararhodobacter</taxon>
    </lineage>
</organism>
<name>A0A2T8HRC3_9RHOB</name>
<evidence type="ECO:0000313" key="1">
    <source>
        <dbReference type="EMBL" id="PVH27999.1"/>
    </source>
</evidence>
<proteinExistence type="predicted"/>
<accession>A0A2T8HRC3</accession>
<dbReference type="RefSeq" id="WP_116559267.1">
    <property type="nucleotide sequence ID" value="NZ_QDKM01000007.1"/>
</dbReference>
<evidence type="ECO:0000313" key="2">
    <source>
        <dbReference type="Proteomes" id="UP000245911"/>
    </source>
</evidence>